<keyword evidence="2" id="KW-1185">Reference proteome</keyword>
<evidence type="ECO:0000313" key="2">
    <source>
        <dbReference type="Proteomes" id="UP000887229"/>
    </source>
</evidence>
<name>A0A9P7ZPT5_9HYPO</name>
<accession>A0A9P7ZPT5</accession>
<gene>
    <name evidence="1" type="ORF">F5Z01DRAFT_653171</name>
</gene>
<dbReference type="RefSeq" id="XP_046119392.1">
    <property type="nucleotide sequence ID" value="XM_046263344.1"/>
</dbReference>
<reference evidence="1" key="1">
    <citation type="journal article" date="2021" name="IMA Fungus">
        <title>Genomic characterization of three marine fungi, including Emericellopsis atlantica sp. nov. with signatures of a generalist lifestyle and marine biomass degradation.</title>
        <authorList>
            <person name="Hagestad O.C."/>
            <person name="Hou L."/>
            <person name="Andersen J.H."/>
            <person name="Hansen E.H."/>
            <person name="Altermark B."/>
            <person name="Li C."/>
            <person name="Kuhnert E."/>
            <person name="Cox R.J."/>
            <person name="Crous P.W."/>
            <person name="Spatafora J.W."/>
            <person name="Lail K."/>
            <person name="Amirebrahimi M."/>
            <person name="Lipzen A."/>
            <person name="Pangilinan J."/>
            <person name="Andreopoulos W."/>
            <person name="Hayes R.D."/>
            <person name="Ng V."/>
            <person name="Grigoriev I.V."/>
            <person name="Jackson S.A."/>
            <person name="Sutton T.D.S."/>
            <person name="Dobson A.D.W."/>
            <person name="Rama T."/>
        </authorList>
    </citation>
    <scope>NUCLEOTIDE SEQUENCE</scope>
    <source>
        <strain evidence="1">TS7</strain>
    </source>
</reference>
<dbReference type="AlphaFoldDB" id="A0A9P7ZPT5"/>
<proteinExistence type="predicted"/>
<protein>
    <submittedName>
        <fullName evidence="1">Uncharacterized protein</fullName>
    </submittedName>
</protein>
<sequence>MQPVLFSWITLSAIGLGNLHHSRWTSNSPSLPLARLVSLDRYSMLDGLLGCCRRRLFIDKRPFAGLHPRRHPYNACVHCCGHVRSHQAKPTRSRPSSCNQCVHGPLSDDSLTVFHHPFTRGLLVLPTRLCGHSRTSRGNGQ</sequence>
<dbReference type="GeneID" id="70294247"/>
<dbReference type="EMBL" id="MU251251">
    <property type="protein sequence ID" value="KAG9255468.1"/>
    <property type="molecule type" value="Genomic_DNA"/>
</dbReference>
<comment type="caution">
    <text evidence="1">The sequence shown here is derived from an EMBL/GenBank/DDBJ whole genome shotgun (WGS) entry which is preliminary data.</text>
</comment>
<evidence type="ECO:0000313" key="1">
    <source>
        <dbReference type="EMBL" id="KAG9255468.1"/>
    </source>
</evidence>
<organism evidence="1 2">
    <name type="scientific">Emericellopsis atlantica</name>
    <dbReference type="NCBI Taxonomy" id="2614577"/>
    <lineage>
        <taxon>Eukaryota</taxon>
        <taxon>Fungi</taxon>
        <taxon>Dikarya</taxon>
        <taxon>Ascomycota</taxon>
        <taxon>Pezizomycotina</taxon>
        <taxon>Sordariomycetes</taxon>
        <taxon>Hypocreomycetidae</taxon>
        <taxon>Hypocreales</taxon>
        <taxon>Bionectriaceae</taxon>
        <taxon>Emericellopsis</taxon>
    </lineage>
</organism>
<dbReference type="Proteomes" id="UP000887229">
    <property type="component" value="Unassembled WGS sequence"/>
</dbReference>